<sequence length="141" mass="14474">MIGFVRAMRSGWTAVTTVVLLGLAVVIMHMGIHPMSMPASAGAIPHHAARTAATGAPVSMDRADHGPSVQKQTVDAVHDHEAHDCAGTVVAHKSMGAPALVTVLPYVDGAPDPTPVAVAALARGPPPWTVLDLASLCVLRV</sequence>
<protein>
    <submittedName>
        <fullName evidence="1">Uncharacterized protein</fullName>
    </submittedName>
</protein>
<dbReference type="EMBL" id="VIGV01000002">
    <property type="protein sequence ID" value="TWS24695.1"/>
    <property type="molecule type" value="Genomic_DNA"/>
</dbReference>
<accession>A0A5C5RRF7</accession>
<evidence type="ECO:0000313" key="1">
    <source>
        <dbReference type="EMBL" id="TWS24695.1"/>
    </source>
</evidence>
<dbReference type="Proteomes" id="UP000319792">
    <property type="component" value="Unassembled WGS sequence"/>
</dbReference>
<dbReference type="RefSeq" id="WP_146432004.1">
    <property type="nucleotide sequence ID" value="NZ_VIGV01000002.1"/>
</dbReference>
<keyword evidence="2" id="KW-1185">Reference proteome</keyword>
<dbReference type="AlphaFoldDB" id="A0A5C5RRF7"/>
<dbReference type="OrthoDB" id="4775309at2"/>
<comment type="caution">
    <text evidence="1">The sequence shown here is derived from an EMBL/GenBank/DDBJ whole genome shotgun (WGS) entry which is preliminary data.</text>
</comment>
<proteinExistence type="predicted"/>
<gene>
    <name evidence="1" type="ORF">FK268_05440</name>
</gene>
<reference evidence="1 2" key="1">
    <citation type="submission" date="2019-08" db="EMBL/GenBank/DDBJ databases">
        <title>Tsukamurella conjunctivitidis sp. nov., Tsukamurella assacharolytica sp. nov. and Tsukamurella sputae sp. nov. isolated from patients with conjunctivitis, bacteraemia (lymphoma) and respiratory infection (sputum) in Hong Kong.</title>
        <authorList>
            <person name="Fok K.M.N."/>
            <person name="Fong J.Y.H."/>
        </authorList>
    </citation>
    <scope>NUCLEOTIDE SEQUENCE [LARGE SCALE GENOMIC DNA]</scope>
    <source>
        <strain evidence="1 2">HKU70</strain>
    </source>
</reference>
<organism evidence="1 2">
    <name type="scientific">Tsukamurella sputi</name>
    <dbReference type="NCBI Taxonomy" id="2591848"/>
    <lineage>
        <taxon>Bacteria</taxon>
        <taxon>Bacillati</taxon>
        <taxon>Actinomycetota</taxon>
        <taxon>Actinomycetes</taxon>
        <taxon>Mycobacteriales</taxon>
        <taxon>Tsukamurellaceae</taxon>
        <taxon>Tsukamurella</taxon>
    </lineage>
</organism>
<name>A0A5C5RRF7_9ACTN</name>
<evidence type="ECO:0000313" key="2">
    <source>
        <dbReference type="Proteomes" id="UP000319792"/>
    </source>
</evidence>